<reference evidence="1 2" key="1">
    <citation type="submission" date="2018-11" db="EMBL/GenBank/DDBJ databases">
        <title>Saccharopolyspora rhizosphaerae sp. nov., an actinomycete isolated from rhizosphere soil in Thailand.</title>
        <authorList>
            <person name="Intra B."/>
            <person name="Euanorasetr J."/>
            <person name="Take A."/>
            <person name="Inahashi Y."/>
            <person name="Mori M."/>
            <person name="Panbangred W."/>
            <person name="Matsumoto A."/>
        </authorList>
    </citation>
    <scope>NUCLEOTIDE SEQUENCE [LARGE SCALE GENOMIC DNA]</scope>
    <source>
        <strain evidence="1 2">H219</strain>
    </source>
</reference>
<evidence type="ECO:0000313" key="1">
    <source>
        <dbReference type="EMBL" id="RRO20449.1"/>
    </source>
</evidence>
<dbReference type="Gene3D" id="1.10.10.10">
    <property type="entry name" value="Winged helix-like DNA-binding domain superfamily/Winged helix DNA-binding domain"/>
    <property type="match status" value="1"/>
</dbReference>
<dbReference type="EMBL" id="RSAA01000001">
    <property type="protein sequence ID" value="RRO20449.1"/>
    <property type="molecule type" value="Genomic_DNA"/>
</dbReference>
<dbReference type="OrthoDB" id="3988248at2"/>
<dbReference type="InterPro" id="IPR036390">
    <property type="entry name" value="WH_DNA-bd_sf"/>
</dbReference>
<accession>A0A3R8VM35</accession>
<gene>
    <name evidence="1" type="ORF">EIL87_00680</name>
</gene>
<dbReference type="AlphaFoldDB" id="A0A3R8VM35"/>
<keyword evidence="2" id="KW-1185">Reference proteome</keyword>
<dbReference type="RefSeq" id="WP_125088151.1">
    <property type="nucleotide sequence ID" value="NZ_RSAA01000001.1"/>
</dbReference>
<comment type="caution">
    <text evidence="1">The sequence shown here is derived from an EMBL/GenBank/DDBJ whole genome shotgun (WGS) entry which is preliminary data.</text>
</comment>
<sequence length="431" mass="46213">MSVVIGVLVHVRHQDVFRQGASTTTGATLRWAVHREPEEAGDRLRELVAAPGVDGLLLGPRAHEALHDQLPAELAVAVVRPGALELALAVARMRADHPEHRRASIDTFDQHVLQEVATTLGVRHSALPHPPGQPVEEVIAHHRQALHHGGVVITPLREVAEALRAEAPVVEVELLAASVRSALQDLALRARTARAEEHRFAVGVFQVRDGADVEGARDGLREVLLQDPQLAGAWVEDRGTRGVLVFAHQALLQRATADWQVVPALHKAGGSMDVRIAAGFGLGASVRAGIALADRAAVRAEAEPYSCGFVIQDSGVIIGPIGGNGRRAEFSYRDHGAEVERLAHEVGLSPATLSRLESVERELHGRAVTPSELATLLGITDPSGRRLIRKLSTAELVTAEGSAQPTRRGRPTRLYRLRLGNALSPPDPTCD</sequence>
<proteinExistence type="predicted"/>
<dbReference type="Proteomes" id="UP000274515">
    <property type="component" value="Unassembled WGS sequence"/>
</dbReference>
<name>A0A3R8VM35_9PSEU</name>
<dbReference type="InterPro" id="IPR036388">
    <property type="entry name" value="WH-like_DNA-bd_sf"/>
</dbReference>
<dbReference type="SUPFAM" id="SSF46785">
    <property type="entry name" value="Winged helix' DNA-binding domain"/>
    <property type="match status" value="1"/>
</dbReference>
<evidence type="ECO:0000313" key="2">
    <source>
        <dbReference type="Proteomes" id="UP000274515"/>
    </source>
</evidence>
<protein>
    <submittedName>
        <fullName evidence="1">Transcriptional regulator</fullName>
    </submittedName>
</protein>
<organism evidence="1 2">
    <name type="scientific">Saccharopolyspora rhizosphaerae</name>
    <dbReference type="NCBI Taxonomy" id="2492662"/>
    <lineage>
        <taxon>Bacteria</taxon>
        <taxon>Bacillati</taxon>
        <taxon>Actinomycetota</taxon>
        <taxon>Actinomycetes</taxon>
        <taxon>Pseudonocardiales</taxon>
        <taxon>Pseudonocardiaceae</taxon>
        <taxon>Saccharopolyspora</taxon>
    </lineage>
</organism>